<reference evidence="3 4" key="1">
    <citation type="submission" date="2019-03" db="EMBL/GenBank/DDBJ databases">
        <title>Single cell metagenomics reveals metabolic interactions within the superorganism composed of flagellate Streblomastix strix and complex community of Bacteroidetes bacteria on its surface.</title>
        <authorList>
            <person name="Treitli S.C."/>
            <person name="Kolisko M."/>
            <person name="Husnik F."/>
            <person name="Keeling P."/>
            <person name="Hampl V."/>
        </authorList>
    </citation>
    <scope>NUCLEOTIDE SEQUENCE [LARGE SCALE GENOMIC DNA]</scope>
    <source>
        <strain evidence="3">ST1C</strain>
    </source>
</reference>
<name>A0A5J4TY50_9EUKA</name>
<feature type="transmembrane region" description="Helical" evidence="2">
    <location>
        <begin position="58"/>
        <end position="84"/>
    </location>
</feature>
<gene>
    <name evidence="3" type="ORF">EZS28_041654</name>
</gene>
<evidence type="ECO:0000313" key="3">
    <source>
        <dbReference type="EMBL" id="KAA6362819.1"/>
    </source>
</evidence>
<accession>A0A5J4TY50</accession>
<keyword evidence="2" id="KW-1133">Transmembrane helix</keyword>
<dbReference type="EMBL" id="SNRW01023691">
    <property type="protein sequence ID" value="KAA6362819.1"/>
    <property type="molecule type" value="Genomic_DNA"/>
</dbReference>
<keyword evidence="2" id="KW-0812">Transmembrane</keyword>
<proteinExistence type="predicted"/>
<sequence>SPIGSSSPGYQDNNTADRTSASYFSSRGKDCIQMSFDLDESARIQTYVSQVHYLNIRYFSVVFTIFTWVYNLFFSFSSAVATLISIIRHLGIITPNGIGDDKHDLSLSLEFYFFVCISQFRTCNTIY</sequence>
<evidence type="ECO:0000313" key="4">
    <source>
        <dbReference type="Proteomes" id="UP000324800"/>
    </source>
</evidence>
<comment type="caution">
    <text evidence="3">The sequence shown here is derived from an EMBL/GenBank/DDBJ whole genome shotgun (WGS) entry which is preliminary data.</text>
</comment>
<protein>
    <submittedName>
        <fullName evidence="3">Uncharacterized protein</fullName>
    </submittedName>
</protein>
<feature type="region of interest" description="Disordered" evidence="1">
    <location>
        <begin position="1"/>
        <end position="21"/>
    </location>
</feature>
<feature type="non-terminal residue" evidence="3">
    <location>
        <position position="1"/>
    </location>
</feature>
<evidence type="ECO:0000256" key="2">
    <source>
        <dbReference type="SAM" id="Phobius"/>
    </source>
</evidence>
<dbReference type="AlphaFoldDB" id="A0A5J4TY50"/>
<dbReference type="Proteomes" id="UP000324800">
    <property type="component" value="Unassembled WGS sequence"/>
</dbReference>
<keyword evidence="2" id="KW-0472">Membrane</keyword>
<organism evidence="3 4">
    <name type="scientific">Streblomastix strix</name>
    <dbReference type="NCBI Taxonomy" id="222440"/>
    <lineage>
        <taxon>Eukaryota</taxon>
        <taxon>Metamonada</taxon>
        <taxon>Preaxostyla</taxon>
        <taxon>Oxymonadida</taxon>
        <taxon>Streblomastigidae</taxon>
        <taxon>Streblomastix</taxon>
    </lineage>
</organism>
<evidence type="ECO:0000256" key="1">
    <source>
        <dbReference type="SAM" id="MobiDB-lite"/>
    </source>
</evidence>